<name>A0A9P1BR78_9DINO</name>
<dbReference type="InterPro" id="IPR001344">
    <property type="entry name" value="Chloro_AB-bd_pln"/>
</dbReference>
<evidence type="ECO:0000256" key="3">
    <source>
        <dbReference type="ARBA" id="ARBA00022531"/>
    </source>
</evidence>
<dbReference type="Proteomes" id="UP001152797">
    <property type="component" value="Unassembled WGS sequence"/>
</dbReference>
<dbReference type="GO" id="GO:0016168">
    <property type="term" value="F:chlorophyll binding"/>
    <property type="evidence" value="ECO:0007669"/>
    <property type="project" value="UniProtKB-KW"/>
</dbReference>
<dbReference type="SUPFAM" id="SSF103511">
    <property type="entry name" value="Chlorophyll a-b binding protein"/>
    <property type="match status" value="1"/>
</dbReference>
<dbReference type="EMBL" id="CAMXCT020000379">
    <property type="protein sequence ID" value="CAL1131339.1"/>
    <property type="molecule type" value="Genomic_DNA"/>
</dbReference>
<dbReference type="InterPro" id="IPR001611">
    <property type="entry name" value="Leu-rich_rpt"/>
</dbReference>
<evidence type="ECO:0000256" key="1">
    <source>
        <dbReference type="ARBA" id="ARBA00004229"/>
    </source>
</evidence>
<gene>
    <name evidence="7" type="ORF">C1SCF055_LOCUS6058</name>
</gene>
<feature type="binding site" evidence="5">
    <location>
        <position position="169"/>
    </location>
    <ligand>
        <name>chlorophyll a</name>
        <dbReference type="ChEBI" id="CHEBI:58416"/>
        <label>1</label>
    </ligand>
</feature>
<accession>A0A9P1BR78</accession>
<protein>
    <submittedName>
        <fullName evidence="9">Light-harvesting protein</fullName>
    </submittedName>
</protein>
<sequence length="643" mass="70180">ICALPSRIGRTQLRAVQKLSEGPYVETETYPKEMEMSPAVLKGWVGGEKGFDPLGVTDALPVYWVREAELKHGRVCMLATVGWIAGDLGFRFPGDKFQAVANSLEAHDKMVEAGYMLPFLGAIGTFELYSLWLLFKGWEQEVNRDAGDFFLGKQFLPKEPEKEKEMRLKELENGRLAMFAFSGIVTQAAITGKTWPFMSASQAELDDLVAKHRSKEQELFALAVEERDPEGIHSLALLGLQVQDRKNSTEELMQKIKELENQLEDQRSMIVEILSGQPRKKNTSEPQTFAPAAPDAPDTPDAALEPAFGPALPGKLRTFLEAAGREAMDLISQNQELLEAFTELNGLGETGFESLKTPEQRALLLSLVAAWAIVTESALNLKDLTFEDEDLQAVVAALDECGKIKEWDMARCCCSENAFSSLMNALGKQPLSRLALGYNTLGLQGLGSILNAASQHLTWASTLSSLSLEMNGFGDEGCLKLVQSQRFLPGLGVLELGWNQITYRSTEALASLLRSSSLHRLGLAGNALGTDGAVHLILAAELGRELELDLSMNSITSDCLRQLVGWASEPSKASQAQAVHLTVNLEWNSIDDPEQVKALAKALLDGGFQATESGQALFQLANNELRGLPASEILDASANLIML</sequence>
<dbReference type="AlphaFoldDB" id="A0A9P1BR78"/>
<evidence type="ECO:0000313" key="8">
    <source>
        <dbReference type="EMBL" id="CAL1131339.1"/>
    </source>
</evidence>
<organism evidence="7">
    <name type="scientific">Cladocopium goreaui</name>
    <dbReference type="NCBI Taxonomy" id="2562237"/>
    <lineage>
        <taxon>Eukaryota</taxon>
        <taxon>Sar</taxon>
        <taxon>Alveolata</taxon>
        <taxon>Dinophyceae</taxon>
        <taxon>Suessiales</taxon>
        <taxon>Symbiodiniaceae</taxon>
        <taxon>Cladocopium</taxon>
    </lineage>
</organism>
<feature type="binding site" evidence="5">
    <location>
        <position position="187"/>
    </location>
    <ligand>
        <name>chlorophyll a</name>
        <dbReference type="ChEBI" id="CHEBI:58416"/>
        <label>1</label>
    </ligand>
</feature>
<feature type="binding site" evidence="5">
    <location>
        <position position="173"/>
    </location>
    <ligand>
        <name>chlorophyll a</name>
        <dbReference type="ChEBI" id="CHEBI:58416"/>
        <label>1</label>
    </ligand>
</feature>
<feature type="binding site" evidence="5">
    <location>
        <position position="69"/>
    </location>
    <ligand>
        <name>chlorophyll a</name>
        <dbReference type="ChEBI" id="CHEBI:58416"/>
        <label>1</label>
    </ligand>
</feature>
<proteinExistence type="predicted"/>
<feature type="non-terminal residue" evidence="7">
    <location>
        <position position="643"/>
    </location>
</feature>
<feature type="compositionally biased region" description="Low complexity" evidence="6">
    <location>
        <begin position="290"/>
        <end position="304"/>
    </location>
</feature>
<comment type="caution">
    <text evidence="7">The sequence shown here is derived from an EMBL/GenBank/DDBJ whole genome shotgun (WGS) entry which is preliminary data.</text>
</comment>
<dbReference type="Gene3D" id="1.10.3460.10">
    <property type="entry name" value="Chlorophyll a/b binding protein domain"/>
    <property type="match status" value="1"/>
</dbReference>
<dbReference type="SMART" id="SM00368">
    <property type="entry name" value="LRR_RI"/>
    <property type="match status" value="3"/>
</dbReference>
<feature type="binding site" description="axial binding residue" evidence="5">
    <location>
        <position position="30"/>
    </location>
    <ligand>
        <name>chlorophyll b</name>
        <dbReference type="ChEBI" id="CHEBI:61721"/>
        <label>1</label>
    </ligand>
    <ligandPart>
        <name>Mg</name>
        <dbReference type="ChEBI" id="CHEBI:25107"/>
    </ligandPart>
</feature>
<keyword evidence="10" id="KW-1185">Reference proteome</keyword>
<evidence type="ECO:0000256" key="6">
    <source>
        <dbReference type="SAM" id="MobiDB-lite"/>
    </source>
</evidence>
<feature type="binding site" evidence="5">
    <location>
        <position position="175"/>
    </location>
    <ligand>
        <name>chlorophyll a</name>
        <dbReference type="ChEBI" id="CHEBI:58416"/>
        <label>1</label>
    </ligand>
</feature>
<dbReference type="SUPFAM" id="SSF52047">
    <property type="entry name" value="RNI-like"/>
    <property type="match status" value="1"/>
</dbReference>
<dbReference type="EMBL" id="CAMXCT030000379">
    <property type="protein sequence ID" value="CAL4765276.1"/>
    <property type="molecule type" value="Genomic_DNA"/>
</dbReference>
<comment type="subcellular location">
    <subcellularLocation>
        <location evidence="1">Plastid</location>
        <location evidence="1">Chloroplast</location>
    </subcellularLocation>
</comment>
<evidence type="ECO:0000256" key="5">
    <source>
        <dbReference type="PIRSR" id="PIRSR601344-1"/>
    </source>
</evidence>
<evidence type="ECO:0000313" key="7">
    <source>
        <dbReference type="EMBL" id="CAI3977964.1"/>
    </source>
</evidence>
<keyword evidence="3" id="KW-0602">Photosynthesis</keyword>
<reference evidence="8" key="2">
    <citation type="submission" date="2024-04" db="EMBL/GenBank/DDBJ databases">
        <authorList>
            <person name="Chen Y."/>
            <person name="Shah S."/>
            <person name="Dougan E. K."/>
            <person name="Thang M."/>
            <person name="Chan C."/>
        </authorList>
    </citation>
    <scope>NUCLEOTIDE SEQUENCE [LARGE SCALE GENOMIC DNA]</scope>
</reference>
<dbReference type="EMBL" id="CAMXCT010000379">
    <property type="protein sequence ID" value="CAI3977964.1"/>
    <property type="molecule type" value="Genomic_DNA"/>
</dbReference>
<dbReference type="PANTHER" id="PTHR21649">
    <property type="entry name" value="CHLOROPHYLL A/B BINDING PROTEIN"/>
    <property type="match status" value="1"/>
</dbReference>
<dbReference type="GO" id="GO:0009507">
    <property type="term" value="C:chloroplast"/>
    <property type="evidence" value="ECO:0007669"/>
    <property type="project" value="UniProtKB-SubCell"/>
</dbReference>
<keyword evidence="5" id="KW-0157">Chromophore</keyword>
<keyword evidence="5" id="KW-0148">Chlorophyll</keyword>
<reference evidence="7" key="1">
    <citation type="submission" date="2022-10" db="EMBL/GenBank/DDBJ databases">
        <authorList>
            <person name="Chen Y."/>
            <person name="Dougan E. K."/>
            <person name="Chan C."/>
            <person name="Rhodes N."/>
            <person name="Thang M."/>
        </authorList>
    </citation>
    <scope>NUCLEOTIDE SEQUENCE</scope>
</reference>
<feature type="binding site" evidence="5">
    <location>
        <position position="72"/>
    </location>
    <ligand>
        <name>chlorophyll a</name>
        <dbReference type="ChEBI" id="CHEBI:58416"/>
        <label>1</label>
    </ligand>
</feature>
<dbReference type="InterPro" id="IPR022796">
    <property type="entry name" value="Chloroa_b-bind"/>
</dbReference>
<dbReference type="InterPro" id="IPR032675">
    <property type="entry name" value="LRR_dom_sf"/>
</dbReference>
<feature type="region of interest" description="Disordered" evidence="6">
    <location>
        <begin position="275"/>
        <end position="304"/>
    </location>
</feature>
<evidence type="ECO:0000256" key="2">
    <source>
        <dbReference type="ARBA" id="ARBA00022528"/>
    </source>
</evidence>
<dbReference type="OrthoDB" id="423598at2759"/>
<evidence type="ECO:0000313" key="10">
    <source>
        <dbReference type="Proteomes" id="UP001152797"/>
    </source>
</evidence>
<dbReference type="GO" id="GO:0009765">
    <property type="term" value="P:photosynthesis, light harvesting"/>
    <property type="evidence" value="ECO:0007669"/>
    <property type="project" value="InterPro"/>
</dbReference>
<feature type="binding site" description="axial binding residue" evidence="5">
    <location>
        <position position="74"/>
    </location>
    <ligand>
        <name>chlorophyll b</name>
        <dbReference type="ChEBI" id="CHEBI:61721"/>
        <label>1</label>
    </ligand>
    <ligandPart>
        <name>Mg</name>
        <dbReference type="ChEBI" id="CHEBI:25107"/>
    </ligandPart>
</feature>
<feature type="binding site" evidence="5">
    <location>
        <position position="170"/>
    </location>
    <ligand>
        <name>chlorophyll a</name>
        <dbReference type="ChEBI" id="CHEBI:58416"/>
        <label>1</label>
    </ligand>
</feature>
<dbReference type="Gene3D" id="3.80.10.10">
    <property type="entry name" value="Ribonuclease Inhibitor"/>
    <property type="match status" value="1"/>
</dbReference>
<evidence type="ECO:0000256" key="4">
    <source>
        <dbReference type="ARBA" id="ARBA00022640"/>
    </source>
</evidence>
<keyword evidence="4" id="KW-0934">Plastid</keyword>
<dbReference type="Pfam" id="PF00504">
    <property type="entry name" value="Chloroa_b-bind"/>
    <property type="match status" value="1"/>
</dbReference>
<keyword evidence="2" id="KW-0150">Chloroplast</keyword>
<evidence type="ECO:0000313" key="9">
    <source>
        <dbReference type="EMBL" id="CAL4765276.1"/>
    </source>
</evidence>
<dbReference type="Pfam" id="PF13516">
    <property type="entry name" value="LRR_6"/>
    <property type="match status" value="1"/>
</dbReference>
<dbReference type="GO" id="GO:0016020">
    <property type="term" value="C:membrane"/>
    <property type="evidence" value="ECO:0007669"/>
    <property type="project" value="InterPro"/>
</dbReference>